<reference evidence="2 4" key="3">
    <citation type="submission" date="2018-11" db="EMBL/GenBank/DDBJ databases">
        <title>Species Designations Belie Phenotypic and Genotypic Heterogeneity in Oral Streptococci.</title>
        <authorList>
            <person name="Velsko I."/>
        </authorList>
    </citation>
    <scope>NUCLEOTIDE SEQUENCE [LARGE SCALE GENOMIC DNA]</scope>
    <source>
        <strain evidence="2 4">BCA12</strain>
    </source>
</reference>
<evidence type="ECO:0000313" key="3">
    <source>
        <dbReference type="Proteomes" id="UP000193849"/>
    </source>
</evidence>
<accession>A0A1X1JLI4</accession>
<evidence type="ECO:0000313" key="1">
    <source>
        <dbReference type="EMBL" id="ORO88033.1"/>
    </source>
</evidence>
<dbReference type="RefSeq" id="WP_049487289.1">
    <property type="nucleotide sequence ID" value="NZ_JALDVZ010000004.1"/>
</dbReference>
<protein>
    <submittedName>
        <fullName evidence="1">Uncharacterized protein</fullName>
    </submittedName>
</protein>
<reference evidence="1 3" key="1">
    <citation type="journal article" date="2016" name="Eur. J. Clin. Microbiol. Infect. Dis.">
        <title>Whole genome sequencing as a tool for phylogenetic analysis of clinical strains of Mitis group streptococci.</title>
        <authorList>
            <person name="Rasmussen L.H."/>
            <person name="Dargis R."/>
            <person name="Hojholt K."/>
            <person name="Christensen J.J."/>
            <person name="Skovgaard O."/>
            <person name="Justesen U.S."/>
            <person name="Rosenvinge F.S."/>
            <person name="Moser C."/>
            <person name="Lukjancenko O."/>
            <person name="Rasmussen S."/>
            <person name="Nielsen X.C."/>
        </authorList>
    </citation>
    <scope>NUCLEOTIDE SEQUENCE [LARGE SCALE GENOMIC DNA]</scope>
    <source>
        <strain evidence="1 3">RH_777_07</strain>
    </source>
</reference>
<dbReference type="InterPro" id="IPR046905">
    <property type="entry name" value="ABC-3C_MC1"/>
</dbReference>
<organism evidence="1 3">
    <name type="scientific">Streptococcus mitis</name>
    <dbReference type="NCBI Taxonomy" id="28037"/>
    <lineage>
        <taxon>Bacteria</taxon>
        <taxon>Bacillati</taxon>
        <taxon>Bacillota</taxon>
        <taxon>Bacilli</taxon>
        <taxon>Lactobacillales</taxon>
        <taxon>Streptococcaceae</taxon>
        <taxon>Streptococcus</taxon>
        <taxon>Streptococcus mitis group</taxon>
    </lineage>
</organism>
<dbReference type="Proteomes" id="UP000193849">
    <property type="component" value="Unassembled WGS sequence"/>
</dbReference>
<proteinExistence type="predicted"/>
<dbReference type="EMBL" id="RJNR01000007">
    <property type="protein sequence ID" value="RSI81359.1"/>
    <property type="molecule type" value="Genomic_DNA"/>
</dbReference>
<sequence>MNSFLQQILGQHNFHKCDEHLELWGGDGNEFFLIQEYNREDFKSSSEGGEDFFTCEQTNKLISCFEKLNDNKIKKNTSLFVTIKVDELKQSYESLRSMIMKVEEDEYYFRKYVILYTEEGLSRLNSNIEDLLNYIQSTSPEGEYLFDKFESDMFFDTSYFIAMQLIIKLPFVSLHHSDNHFEIVENKIQSRIEMEGLNDHKKQVDDILEIFSGVDIRKQLEDEASGLLDSLNQILGD</sequence>
<dbReference type="AlphaFoldDB" id="A0A1X1JLI4"/>
<evidence type="ECO:0000313" key="2">
    <source>
        <dbReference type="EMBL" id="RSI81359.1"/>
    </source>
</evidence>
<gene>
    <name evidence="1" type="ORF">B7702_06290</name>
    <name evidence="2" type="ORF">D8855_06010</name>
</gene>
<comment type="caution">
    <text evidence="1">The sequence shown here is derived from an EMBL/GenBank/DDBJ whole genome shotgun (WGS) entry which is preliminary data.</text>
</comment>
<dbReference type="Pfam" id="PF20289">
    <property type="entry name" value="MComp1"/>
    <property type="match status" value="1"/>
</dbReference>
<dbReference type="Proteomes" id="UP000277742">
    <property type="component" value="Unassembled WGS sequence"/>
</dbReference>
<name>A0A1X1JLI4_STRMT</name>
<evidence type="ECO:0000313" key="4">
    <source>
        <dbReference type="Proteomes" id="UP000277742"/>
    </source>
</evidence>
<reference evidence="1" key="2">
    <citation type="submission" date="2017-04" db="EMBL/GenBank/DDBJ databases">
        <authorList>
            <person name="Afonso C.L."/>
            <person name="Miller P.J."/>
            <person name="Scott M.A."/>
            <person name="Spackman E."/>
            <person name="Goraichik I."/>
            <person name="Dimitrov K.M."/>
            <person name="Suarez D.L."/>
            <person name="Swayne D.E."/>
        </authorList>
    </citation>
    <scope>NUCLEOTIDE SEQUENCE</scope>
    <source>
        <strain evidence="1">RH_777_07</strain>
    </source>
</reference>
<dbReference type="EMBL" id="NCVD01000049">
    <property type="protein sequence ID" value="ORO88033.1"/>
    <property type="molecule type" value="Genomic_DNA"/>
</dbReference>